<keyword evidence="1" id="KW-0472">Membrane</keyword>
<feature type="transmembrane region" description="Helical" evidence="1">
    <location>
        <begin position="284"/>
        <end position="303"/>
    </location>
</feature>
<keyword evidence="1" id="KW-1133">Transmembrane helix</keyword>
<reference evidence="2 3" key="1">
    <citation type="submission" date="2019-02" db="EMBL/GenBank/DDBJ databases">
        <title>Deep-cultivation of Planctomycetes and their phenomic and genomic characterization uncovers novel biology.</title>
        <authorList>
            <person name="Wiegand S."/>
            <person name="Jogler M."/>
            <person name="Boedeker C."/>
            <person name="Pinto D."/>
            <person name="Vollmers J."/>
            <person name="Rivas-Marin E."/>
            <person name="Kohn T."/>
            <person name="Peeters S.H."/>
            <person name="Heuer A."/>
            <person name="Rast P."/>
            <person name="Oberbeckmann S."/>
            <person name="Bunk B."/>
            <person name="Jeske O."/>
            <person name="Meyerdierks A."/>
            <person name="Storesund J.E."/>
            <person name="Kallscheuer N."/>
            <person name="Luecker S."/>
            <person name="Lage O.M."/>
            <person name="Pohl T."/>
            <person name="Merkel B.J."/>
            <person name="Hornburger P."/>
            <person name="Mueller R.-W."/>
            <person name="Bruemmer F."/>
            <person name="Labrenz M."/>
            <person name="Spormann A.M."/>
            <person name="Op den Camp H."/>
            <person name="Overmann J."/>
            <person name="Amann R."/>
            <person name="Jetten M.S.M."/>
            <person name="Mascher T."/>
            <person name="Medema M.H."/>
            <person name="Devos D.P."/>
            <person name="Kaster A.-K."/>
            <person name="Ovreas L."/>
            <person name="Rohde M."/>
            <person name="Galperin M.Y."/>
            <person name="Jogler C."/>
        </authorList>
    </citation>
    <scope>NUCLEOTIDE SEQUENCE [LARGE SCALE GENOMIC DNA]</scope>
    <source>
        <strain evidence="2 3">EC9</strain>
    </source>
</reference>
<dbReference type="EMBL" id="CP036261">
    <property type="protein sequence ID" value="QDS90521.1"/>
    <property type="molecule type" value="Genomic_DNA"/>
</dbReference>
<dbReference type="PANTHER" id="PTHR33452">
    <property type="entry name" value="OXIDOREDUCTASE CATD-RELATED"/>
    <property type="match status" value="1"/>
</dbReference>
<dbReference type="InterPro" id="IPR051907">
    <property type="entry name" value="DoxX-like_oxidoreductase"/>
</dbReference>
<dbReference type="GO" id="GO:0005886">
    <property type="term" value="C:plasma membrane"/>
    <property type="evidence" value="ECO:0007669"/>
    <property type="project" value="TreeGrafter"/>
</dbReference>
<name>A0A517M6K8_9BACT</name>
<accession>A0A517M6K8</accession>
<dbReference type="RefSeq" id="WP_145348326.1">
    <property type="nucleotide sequence ID" value="NZ_CP036261.1"/>
</dbReference>
<evidence type="ECO:0000313" key="3">
    <source>
        <dbReference type="Proteomes" id="UP000319557"/>
    </source>
</evidence>
<feature type="transmembrane region" description="Helical" evidence="1">
    <location>
        <begin position="246"/>
        <end position="272"/>
    </location>
</feature>
<sequence>MVSEKIPSAAPSRLATLCIPLRLATGWGPYPKKLSLLAALMLILLRLSIGWQFYSEGTDKIQNGFDSSRFLSAARGPFAEHFHAVVWDRDGGLRLDDEATERRWQWYRNTAGSHFGFDDAQQKQADQVLKRTLNQYQFVLDNNVDELAEIDFGRQRLADLAARPERNDVTSLVGQKETIEREWRQKLDPILNEVDNAWGNLERDMNAVASDDQLRRHGHLELPPLRNQRIDTTVMDKFVPWFDCTIGVLLILGLFTPVAALAAAGFLFSVFLSQFPPATGPTSTYYQLIESMACLVIASTGAGRFAGLDSIIHAAFNRGGSHEQG</sequence>
<dbReference type="AlphaFoldDB" id="A0A517M6K8"/>
<gene>
    <name evidence="2" type="ORF">EC9_47350</name>
</gene>
<proteinExistence type="predicted"/>
<dbReference type="Proteomes" id="UP000319557">
    <property type="component" value="Chromosome"/>
</dbReference>
<organism evidence="2 3">
    <name type="scientific">Rosistilla ulvae</name>
    <dbReference type="NCBI Taxonomy" id="1930277"/>
    <lineage>
        <taxon>Bacteria</taxon>
        <taxon>Pseudomonadati</taxon>
        <taxon>Planctomycetota</taxon>
        <taxon>Planctomycetia</taxon>
        <taxon>Pirellulales</taxon>
        <taxon>Pirellulaceae</taxon>
        <taxon>Rosistilla</taxon>
    </lineage>
</organism>
<evidence type="ECO:0000313" key="2">
    <source>
        <dbReference type="EMBL" id="QDS90521.1"/>
    </source>
</evidence>
<keyword evidence="1" id="KW-0812">Transmembrane</keyword>
<dbReference type="PANTHER" id="PTHR33452:SF1">
    <property type="entry name" value="INNER MEMBRANE PROTEIN YPHA-RELATED"/>
    <property type="match status" value="1"/>
</dbReference>
<dbReference type="KEGG" id="ruv:EC9_47350"/>
<dbReference type="OrthoDB" id="262907at2"/>
<keyword evidence="3" id="KW-1185">Reference proteome</keyword>
<evidence type="ECO:0000256" key="1">
    <source>
        <dbReference type="SAM" id="Phobius"/>
    </source>
</evidence>
<protein>
    <submittedName>
        <fullName evidence="2">DoxX</fullName>
    </submittedName>
</protein>